<evidence type="ECO:0000313" key="3">
    <source>
        <dbReference type="Proteomes" id="UP001165143"/>
    </source>
</evidence>
<feature type="domain" description="ABM" evidence="1">
    <location>
        <begin position="2"/>
        <end position="92"/>
    </location>
</feature>
<dbReference type="Pfam" id="PF03992">
    <property type="entry name" value="ABM"/>
    <property type="match status" value="1"/>
</dbReference>
<dbReference type="InterPro" id="IPR007138">
    <property type="entry name" value="ABM_dom"/>
</dbReference>
<dbReference type="AlphaFoldDB" id="A0A9W6PED6"/>
<dbReference type="PROSITE" id="PS51725">
    <property type="entry name" value="ABM"/>
    <property type="match status" value="1"/>
</dbReference>
<dbReference type="OrthoDB" id="3382888at2"/>
<sequence length="100" mass="11018">MINFITTFTLRGDDAEAFEQLFKEHTEFMSAQPGFLGFRMLKSLSKPGSYVNVGVWADGAAHRAAVSTPEFTSHVRAMSPYVEVTADLYTEIASHTPTAD</sequence>
<reference evidence="2" key="1">
    <citation type="submission" date="2023-02" db="EMBL/GenBank/DDBJ databases">
        <title>Kitasatospora phosalacinea NBRC 14362.</title>
        <authorList>
            <person name="Ichikawa N."/>
            <person name="Sato H."/>
            <person name="Tonouchi N."/>
        </authorList>
    </citation>
    <scope>NUCLEOTIDE SEQUENCE</scope>
    <source>
        <strain evidence="2">NBRC 14362</strain>
    </source>
</reference>
<dbReference type="EMBL" id="BSRX01000006">
    <property type="protein sequence ID" value="GLW53449.1"/>
    <property type="molecule type" value="Genomic_DNA"/>
</dbReference>
<dbReference type="SUPFAM" id="SSF54909">
    <property type="entry name" value="Dimeric alpha+beta barrel"/>
    <property type="match status" value="1"/>
</dbReference>
<gene>
    <name evidence="2" type="ORF">Kpho01_14600</name>
</gene>
<organism evidence="2 3">
    <name type="scientific">Kitasatospora phosalacinea</name>
    <dbReference type="NCBI Taxonomy" id="2065"/>
    <lineage>
        <taxon>Bacteria</taxon>
        <taxon>Bacillati</taxon>
        <taxon>Actinomycetota</taxon>
        <taxon>Actinomycetes</taxon>
        <taxon>Kitasatosporales</taxon>
        <taxon>Streptomycetaceae</taxon>
        <taxon>Kitasatospora</taxon>
    </lineage>
</organism>
<dbReference type="RefSeq" id="WP_051776372.1">
    <property type="nucleotide sequence ID" value="NZ_BSRX01000006.1"/>
</dbReference>
<evidence type="ECO:0000313" key="2">
    <source>
        <dbReference type="EMBL" id="GLW53449.1"/>
    </source>
</evidence>
<proteinExistence type="predicted"/>
<protein>
    <recommendedName>
        <fullName evidence="1">ABM domain-containing protein</fullName>
    </recommendedName>
</protein>
<comment type="caution">
    <text evidence="2">The sequence shown here is derived from an EMBL/GenBank/DDBJ whole genome shotgun (WGS) entry which is preliminary data.</text>
</comment>
<evidence type="ECO:0000259" key="1">
    <source>
        <dbReference type="PROSITE" id="PS51725"/>
    </source>
</evidence>
<accession>A0A9W6PED6</accession>
<dbReference type="Gene3D" id="3.30.70.100">
    <property type="match status" value="1"/>
</dbReference>
<dbReference type="Proteomes" id="UP001165143">
    <property type="component" value="Unassembled WGS sequence"/>
</dbReference>
<dbReference type="InterPro" id="IPR011008">
    <property type="entry name" value="Dimeric_a/b-barrel"/>
</dbReference>
<name>A0A9W6PED6_9ACTN</name>